<gene>
    <name evidence="1" type="ORF">GCM10010502_21610</name>
</gene>
<dbReference type="EMBL" id="BMUB01000004">
    <property type="protein sequence ID" value="GGU69914.1"/>
    <property type="molecule type" value="Genomic_DNA"/>
</dbReference>
<reference evidence="1" key="1">
    <citation type="journal article" date="2014" name="Int. J. Syst. Evol. Microbiol.">
        <title>Complete genome sequence of Corynebacterium casei LMG S-19264T (=DSM 44701T), isolated from a smear-ripened cheese.</title>
        <authorList>
            <consortium name="US DOE Joint Genome Institute (JGI-PGF)"/>
            <person name="Walter F."/>
            <person name="Albersmeier A."/>
            <person name="Kalinowski J."/>
            <person name="Ruckert C."/>
        </authorList>
    </citation>
    <scope>NUCLEOTIDE SEQUENCE</scope>
    <source>
        <strain evidence="1">JCM 4434</strain>
    </source>
</reference>
<dbReference type="GeneID" id="97485293"/>
<name>A0A8H9HJM3_KITAU</name>
<evidence type="ECO:0000313" key="2">
    <source>
        <dbReference type="Proteomes" id="UP000610124"/>
    </source>
</evidence>
<comment type="caution">
    <text evidence="1">The sequence shown here is derived from an EMBL/GenBank/DDBJ whole genome shotgun (WGS) entry which is preliminary data.</text>
</comment>
<dbReference type="AlphaFoldDB" id="A0A8H9HJM3"/>
<protein>
    <submittedName>
        <fullName evidence="1">Uncharacterized protein</fullName>
    </submittedName>
</protein>
<dbReference type="RefSeq" id="WP_157881881.1">
    <property type="nucleotide sequence ID" value="NZ_BMUB01000004.1"/>
</dbReference>
<accession>A0A8H9HJM3</accession>
<organism evidence="1 2">
    <name type="scientific">Kitasatospora aureofaciens</name>
    <name type="common">Streptomyces aureofaciens</name>
    <dbReference type="NCBI Taxonomy" id="1894"/>
    <lineage>
        <taxon>Bacteria</taxon>
        <taxon>Bacillati</taxon>
        <taxon>Actinomycetota</taxon>
        <taxon>Actinomycetes</taxon>
        <taxon>Kitasatosporales</taxon>
        <taxon>Streptomycetaceae</taxon>
        <taxon>Kitasatospora</taxon>
    </lineage>
</organism>
<evidence type="ECO:0000313" key="1">
    <source>
        <dbReference type="EMBL" id="GGU69914.1"/>
    </source>
</evidence>
<proteinExistence type="predicted"/>
<dbReference type="Proteomes" id="UP000610124">
    <property type="component" value="Unassembled WGS sequence"/>
</dbReference>
<sequence>MSSTRAPLPTANIAFPRGVALLIPGLLTRAGYFGKKVERAAEHAER</sequence>
<reference evidence="1" key="2">
    <citation type="submission" date="2020-09" db="EMBL/GenBank/DDBJ databases">
        <authorList>
            <person name="Sun Q."/>
            <person name="Ohkuma M."/>
        </authorList>
    </citation>
    <scope>NUCLEOTIDE SEQUENCE</scope>
    <source>
        <strain evidence="1">JCM 4434</strain>
    </source>
</reference>